<dbReference type="OrthoDB" id="37659at2759"/>
<evidence type="ECO:0000256" key="3">
    <source>
        <dbReference type="ARBA" id="ARBA00023002"/>
    </source>
</evidence>
<dbReference type="PANTHER" id="PTHR43618">
    <property type="entry name" value="7-ALPHA-HYDROXYSTEROID DEHYDROGENASE"/>
    <property type="match status" value="1"/>
</dbReference>
<dbReference type="GO" id="GO:0016491">
    <property type="term" value="F:oxidoreductase activity"/>
    <property type="evidence" value="ECO:0007669"/>
    <property type="project" value="UniProtKB-KW"/>
</dbReference>
<dbReference type="Proteomes" id="UP000184383">
    <property type="component" value="Unassembled WGS sequence"/>
</dbReference>
<dbReference type="InterPro" id="IPR002347">
    <property type="entry name" value="SDR_fam"/>
</dbReference>
<dbReference type="CDD" id="cd05233">
    <property type="entry name" value="SDR_c"/>
    <property type="match status" value="1"/>
</dbReference>
<evidence type="ECO:0000313" key="4">
    <source>
        <dbReference type="EMBL" id="OJJ36142.1"/>
    </source>
</evidence>
<dbReference type="GO" id="GO:0044550">
    <property type="term" value="P:secondary metabolite biosynthetic process"/>
    <property type="evidence" value="ECO:0007669"/>
    <property type="project" value="UniProtKB-ARBA"/>
</dbReference>
<dbReference type="PRINTS" id="PR00081">
    <property type="entry name" value="GDHRDH"/>
</dbReference>
<comment type="similarity">
    <text evidence="1">Belongs to the short-chain dehydrogenases/reductases (SDR) family.</text>
</comment>
<dbReference type="InterPro" id="IPR052178">
    <property type="entry name" value="Sec_Metab_Biosynth_SDR"/>
</dbReference>
<name>A0A1L9RMK3_ASPWE</name>
<evidence type="ECO:0000313" key="5">
    <source>
        <dbReference type="Proteomes" id="UP000184383"/>
    </source>
</evidence>
<keyword evidence="2" id="KW-0521">NADP</keyword>
<dbReference type="Pfam" id="PF13561">
    <property type="entry name" value="adh_short_C2"/>
    <property type="match status" value="1"/>
</dbReference>
<dbReference type="VEuPathDB" id="FungiDB:ASPWEDRAFT_134832"/>
<dbReference type="PROSITE" id="PS00061">
    <property type="entry name" value="ADH_SHORT"/>
    <property type="match status" value="1"/>
</dbReference>
<evidence type="ECO:0008006" key="6">
    <source>
        <dbReference type="Google" id="ProtNLM"/>
    </source>
</evidence>
<accession>A0A1L9RMK3</accession>
<gene>
    <name evidence="4" type="ORF">ASPWEDRAFT_134832</name>
</gene>
<keyword evidence="3" id="KW-0560">Oxidoreductase</keyword>
<evidence type="ECO:0000256" key="1">
    <source>
        <dbReference type="ARBA" id="ARBA00006484"/>
    </source>
</evidence>
<evidence type="ECO:0000256" key="2">
    <source>
        <dbReference type="ARBA" id="ARBA00022857"/>
    </source>
</evidence>
<dbReference type="SUPFAM" id="SSF51735">
    <property type="entry name" value="NAD(P)-binding Rossmann-fold domains"/>
    <property type="match status" value="1"/>
</dbReference>
<sequence length="260" mass="28039">MPYNLKGRNVLITGSSKGLGAVLCRRFASEGSNIAINYMSSRNKAEQLAASIEKEYSVKTCIVHGDVCTPADNERIVKDTIEKLSGLDIVIANAGWTRFAKPGDIYDMSHDEWQKCWMANVMSHVQLMQTASPYMKQNPDGGVYLMTLSIAAVFPGGSSIPYSVTKAAALHLVKHLACSMGSKIRVNAILPGLLLTDWGNRYGTDAIAKMKNGSILKQETLLEDCAEAFVSLSKNTSTTGEHVLVDSGFLVGTSTGRASL</sequence>
<reference evidence="5" key="1">
    <citation type="journal article" date="2017" name="Genome Biol.">
        <title>Comparative genomics reveals high biological diversity and specific adaptations in the industrially and medically important fungal genus Aspergillus.</title>
        <authorList>
            <person name="de Vries R.P."/>
            <person name="Riley R."/>
            <person name="Wiebenga A."/>
            <person name="Aguilar-Osorio G."/>
            <person name="Amillis S."/>
            <person name="Uchima C.A."/>
            <person name="Anderluh G."/>
            <person name="Asadollahi M."/>
            <person name="Askin M."/>
            <person name="Barry K."/>
            <person name="Battaglia E."/>
            <person name="Bayram O."/>
            <person name="Benocci T."/>
            <person name="Braus-Stromeyer S.A."/>
            <person name="Caldana C."/>
            <person name="Canovas D."/>
            <person name="Cerqueira G.C."/>
            <person name="Chen F."/>
            <person name="Chen W."/>
            <person name="Choi C."/>
            <person name="Clum A."/>
            <person name="Dos Santos R.A."/>
            <person name="Damasio A.R."/>
            <person name="Diallinas G."/>
            <person name="Emri T."/>
            <person name="Fekete E."/>
            <person name="Flipphi M."/>
            <person name="Freyberg S."/>
            <person name="Gallo A."/>
            <person name="Gournas C."/>
            <person name="Habgood R."/>
            <person name="Hainaut M."/>
            <person name="Harispe M.L."/>
            <person name="Henrissat B."/>
            <person name="Hilden K.S."/>
            <person name="Hope R."/>
            <person name="Hossain A."/>
            <person name="Karabika E."/>
            <person name="Karaffa L."/>
            <person name="Karanyi Z."/>
            <person name="Krasevec N."/>
            <person name="Kuo A."/>
            <person name="Kusch H."/>
            <person name="LaButti K."/>
            <person name="Lagendijk E.L."/>
            <person name="Lapidus A."/>
            <person name="Levasseur A."/>
            <person name="Lindquist E."/>
            <person name="Lipzen A."/>
            <person name="Logrieco A.F."/>
            <person name="MacCabe A."/>
            <person name="Maekelae M.R."/>
            <person name="Malavazi I."/>
            <person name="Melin P."/>
            <person name="Meyer V."/>
            <person name="Mielnichuk N."/>
            <person name="Miskei M."/>
            <person name="Molnar A.P."/>
            <person name="Mule G."/>
            <person name="Ngan C.Y."/>
            <person name="Orejas M."/>
            <person name="Orosz E."/>
            <person name="Ouedraogo J.P."/>
            <person name="Overkamp K.M."/>
            <person name="Park H.-S."/>
            <person name="Perrone G."/>
            <person name="Piumi F."/>
            <person name="Punt P.J."/>
            <person name="Ram A.F."/>
            <person name="Ramon A."/>
            <person name="Rauscher S."/>
            <person name="Record E."/>
            <person name="Riano-Pachon D.M."/>
            <person name="Robert V."/>
            <person name="Roehrig J."/>
            <person name="Ruller R."/>
            <person name="Salamov A."/>
            <person name="Salih N.S."/>
            <person name="Samson R.A."/>
            <person name="Sandor E."/>
            <person name="Sanguinetti M."/>
            <person name="Schuetze T."/>
            <person name="Sepcic K."/>
            <person name="Shelest E."/>
            <person name="Sherlock G."/>
            <person name="Sophianopoulou V."/>
            <person name="Squina F.M."/>
            <person name="Sun H."/>
            <person name="Susca A."/>
            <person name="Todd R.B."/>
            <person name="Tsang A."/>
            <person name="Unkles S.E."/>
            <person name="van de Wiele N."/>
            <person name="van Rossen-Uffink D."/>
            <person name="Oliveira J.V."/>
            <person name="Vesth T.C."/>
            <person name="Visser J."/>
            <person name="Yu J.-H."/>
            <person name="Zhou M."/>
            <person name="Andersen M.R."/>
            <person name="Archer D.B."/>
            <person name="Baker S.E."/>
            <person name="Benoit I."/>
            <person name="Brakhage A.A."/>
            <person name="Braus G.H."/>
            <person name="Fischer R."/>
            <person name="Frisvad J.C."/>
            <person name="Goldman G.H."/>
            <person name="Houbraken J."/>
            <person name="Oakley B."/>
            <person name="Pocsi I."/>
            <person name="Scazzocchio C."/>
            <person name="Seiboth B."/>
            <person name="vanKuyk P.A."/>
            <person name="Wortman J."/>
            <person name="Dyer P.S."/>
            <person name="Grigoriev I.V."/>
        </authorList>
    </citation>
    <scope>NUCLEOTIDE SEQUENCE [LARGE SCALE GENOMIC DNA]</scope>
    <source>
        <strain evidence="5">DTO 134E9</strain>
    </source>
</reference>
<dbReference type="PANTHER" id="PTHR43618:SF2">
    <property type="entry name" value="CHAIN DEHYDROGENASE, PUTATIVE (AFU_ORTHOLOGUE AFUA_6G06930)-RELATED"/>
    <property type="match status" value="1"/>
</dbReference>
<dbReference type="AlphaFoldDB" id="A0A1L9RMK3"/>
<dbReference type="InterPro" id="IPR020904">
    <property type="entry name" value="Sc_DH/Rdtase_CS"/>
</dbReference>
<dbReference type="InterPro" id="IPR036291">
    <property type="entry name" value="NAD(P)-bd_dom_sf"/>
</dbReference>
<dbReference type="EMBL" id="KV878212">
    <property type="protein sequence ID" value="OJJ36142.1"/>
    <property type="molecule type" value="Genomic_DNA"/>
</dbReference>
<proteinExistence type="inferred from homology"/>
<dbReference type="GeneID" id="63745175"/>
<keyword evidence="5" id="KW-1185">Reference proteome</keyword>
<protein>
    <recommendedName>
        <fullName evidence="6">Ketoreductase (KR) domain-containing protein</fullName>
    </recommendedName>
</protein>
<dbReference type="STRING" id="1073089.A0A1L9RMK3"/>
<dbReference type="Gene3D" id="3.40.50.720">
    <property type="entry name" value="NAD(P)-binding Rossmann-like Domain"/>
    <property type="match status" value="1"/>
</dbReference>
<organism evidence="4 5">
    <name type="scientific">Aspergillus wentii DTO 134E9</name>
    <dbReference type="NCBI Taxonomy" id="1073089"/>
    <lineage>
        <taxon>Eukaryota</taxon>
        <taxon>Fungi</taxon>
        <taxon>Dikarya</taxon>
        <taxon>Ascomycota</taxon>
        <taxon>Pezizomycotina</taxon>
        <taxon>Eurotiomycetes</taxon>
        <taxon>Eurotiomycetidae</taxon>
        <taxon>Eurotiales</taxon>
        <taxon>Aspergillaceae</taxon>
        <taxon>Aspergillus</taxon>
        <taxon>Aspergillus subgen. Cremei</taxon>
    </lineage>
</organism>
<dbReference type="RefSeq" id="XP_040689818.1">
    <property type="nucleotide sequence ID" value="XM_040829327.1"/>
</dbReference>